<dbReference type="InterPro" id="IPR001123">
    <property type="entry name" value="LeuE-type"/>
</dbReference>
<evidence type="ECO:0000256" key="3">
    <source>
        <dbReference type="ARBA" id="ARBA00022692"/>
    </source>
</evidence>
<keyword evidence="3 6" id="KW-0812">Transmembrane</keyword>
<dbReference type="EMBL" id="QPJC01000006">
    <property type="protein sequence ID" value="RCW43596.1"/>
    <property type="molecule type" value="Genomic_DNA"/>
</dbReference>
<comment type="caution">
    <text evidence="7">The sequence shown here is derived from an EMBL/GenBank/DDBJ whole genome shotgun (WGS) entry which is preliminary data.</text>
</comment>
<feature type="transmembrane region" description="Helical" evidence="6">
    <location>
        <begin position="166"/>
        <end position="189"/>
    </location>
</feature>
<reference evidence="7 8" key="1">
    <citation type="submission" date="2018-07" db="EMBL/GenBank/DDBJ databases">
        <title>Genomic Encyclopedia of Type Strains, Phase III (KMG-III): the genomes of soil and plant-associated and newly described type strains.</title>
        <authorList>
            <person name="Whitman W."/>
        </authorList>
    </citation>
    <scope>NUCLEOTIDE SEQUENCE [LARGE SCALE GENOMIC DNA]</scope>
    <source>
        <strain evidence="7 8">CECT 8575</strain>
    </source>
</reference>
<evidence type="ECO:0000256" key="2">
    <source>
        <dbReference type="ARBA" id="ARBA00022475"/>
    </source>
</evidence>
<keyword evidence="5 6" id="KW-0472">Membrane</keyword>
<accession>A0A368VUE7</accession>
<feature type="transmembrane region" description="Helical" evidence="6">
    <location>
        <begin position="59"/>
        <end position="82"/>
    </location>
</feature>
<feature type="transmembrane region" description="Helical" evidence="6">
    <location>
        <begin position="20"/>
        <end position="38"/>
    </location>
</feature>
<keyword evidence="2" id="KW-1003">Cell membrane</keyword>
<keyword evidence="4 6" id="KW-1133">Transmembrane helix</keyword>
<dbReference type="PANTHER" id="PTHR30086">
    <property type="entry name" value="ARGININE EXPORTER PROTEIN ARGO"/>
    <property type="match status" value="1"/>
</dbReference>
<comment type="subcellular location">
    <subcellularLocation>
        <location evidence="1">Cell membrane</location>
        <topology evidence="1">Multi-pass membrane protein</topology>
    </subcellularLocation>
</comment>
<gene>
    <name evidence="7" type="ORF">DFQ14_10673</name>
</gene>
<dbReference type="GO" id="GO:0015171">
    <property type="term" value="F:amino acid transmembrane transporter activity"/>
    <property type="evidence" value="ECO:0007669"/>
    <property type="project" value="TreeGrafter"/>
</dbReference>
<feature type="transmembrane region" description="Helical" evidence="6">
    <location>
        <begin position="140"/>
        <end position="160"/>
    </location>
</feature>
<evidence type="ECO:0000256" key="1">
    <source>
        <dbReference type="ARBA" id="ARBA00004651"/>
    </source>
</evidence>
<organism evidence="7 8">
    <name type="scientific">Halopolyspora algeriensis</name>
    <dbReference type="NCBI Taxonomy" id="1500506"/>
    <lineage>
        <taxon>Bacteria</taxon>
        <taxon>Bacillati</taxon>
        <taxon>Actinomycetota</taxon>
        <taxon>Actinomycetes</taxon>
        <taxon>Actinomycetes incertae sedis</taxon>
        <taxon>Halopolyspora</taxon>
    </lineage>
</organism>
<dbReference type="Proteomes" id="UP000253495">
    <property type="component" value="Unassembled WGS sequence"/>
</dbReference>
<evidence type="ECO:0000313" key="8">
    <source>
        <dbReference type="Proteomes" id="UP000253495"/>
    </source>
</evidence>
<evidence type="ECO:0000256" key="5">
    <source>
        <dbReference type="ARBA" id="ARBA00023136"/>
    </source>
</evidence>
<dbReference type="GO" id="GO:0005886">
    <property type="term" value="C:plasma membrane"/>
    <property type="evidence" value="ECO:0007669"/>
    <property type="project" value="UniProtKB-SubCell"/>
</dbReference>
<evidence type="ECO:0000256" key="4">
    <source>
        <dbReference type="ARBA" id="ARBA00022989"/>
    </source>
</evidence>
<evidence type="ECO:0000313" key="7">
    <source>
        <dbReference type="EMBL" id="RCW43596.1"/>
    </source>
</evidence>
<protein>
    <submittedName>
        <fullName evidence="7">Threonine/homoserine/homoserine lactone efflux protein</fullName>
    </submittedName>
</protein>
<dbReference type="AlphaFoldDB" id="A0A368VUE7"/>
<dbReference type="PIRSF" id="PIRSF006324">
    <property type="entry name" value="LeuE"/>
    <property type="match status" value="1"/>
</dbReference>
<feature type="transmembrane region" description="Helical" evidence="6">
    <location>
        <begin position="88"/>
        <end position="109"/>
    </location>
</feature>
<sequence length="224" mass="22980">MGAPGGARGGGVAAILRPMLVQFLAAIGVLAVLTMVPGPDMAVVTKRAVASSRQDGLRTVGGIIAGLLGWGVLTVVGLAAVLAASATAYMVVKVAGAAYLVFLGIQALVHSRRGRSAAPTPTESFSAGNPWRTGLVSNLLNPKIAVFYTGLLPTLAPSGLSPHVGMAVLVLLHAALTLGWLGGYVLLLARARAFFERPLVRRVMERTTGVVLISFGVKVAASQH</sequence>
<name>A0A368VUE7_9ACTN</name>
<evidence type="ECO:0000256" key="6">
    <source>
        <dbReference type="SAM" id="Phobius"/>
    </source>
</evidence>
<dbReference type="PANTHER" id="PTHR30086:SF20">
    <property type="entry name" value="ARGININE EXPORTER PROTEIN ARGO-RELATED"/>
    <property type="match status" value="1"/>
</dbReference>
<dbReference type="Pfam" id="PF01810">
    <property type="entry name" value="LysE"/>
    <property type="match status" value="1"/>
</dbReference>
<keyword evidence="8" id="KW-1185">Reference proteome</keyword>
<proteinExistence type="predicted"/>